<evidence type="ECO:0000313" key="1">
    <source>
        <dbReference type="EMBL" id="KAH3684558.1"/>
    </source>
</evidence>
<dbReference type="Proteomes" id="UP000774326">
    <property type="component" value="Unassembled WGS sequence"/>
</dbReference>
<keyword evidence="2" id="KW-1185">Reference proteome</keyword>
<comment type="caution">
    <text evidence="1">The sequence shown here is derived from an EMBL/GenBank/DDBJ whole genome shotgun (WGS) entry which is preliminary data.</text>
</comment>
<accession>A0A9P8TM07</accession>
<sequence length="139" mass="15019">MVWILPLESGNLTEYSCGSVGTAPVGFGIRLVLSSIKSSSGCKMVFLSCMNSPSTKLAMDVDVNSMTSGFLKREMETEALPNKKSPAKTDILLLKAMLPLGLLRRESELSITSSCSNEAVWIISTISARRLCFGKIPLL</sequence>
<protein>
    <submittedName>
        <fullName evidence="1">Uncharacterized protein</fullName>
    </submittedName>
</protein>
<proteinExistence type="predicted"/>
<organism evidence="1 2">
    <name type="scientific">Wickerhamomyces pijperi</name>
    <name type="common">Yeast</name>
    <name type="synonym">Pichia pijperi</name>
    <dbReference type="NCBI Taxonomy" id="599730"/>
    <lineage>
        <taxon>Eukaryota</taxon>
        <taxon>Fungi</taxon>
        <taxon>Dikarya</taxon>
        <taxon>Ascomycota</taxon>
        <taxon>Saccharomycotina</taxon>
        <taxon>Saccharomycetes</taxon>
        <taxon>Phaffomycetales</taxon>
        <taxon>Wickerhamomycetaceae</taxon>
        <taxon>Wickerhamomyces</taxon>
    </lineage>
</organism>
<dbReference type="EMBL" id="JAEUBG010002406">
    <property type="protein sequence ID" value="KAH3684558.1"/>
    <property type="molecule type" value="Genomic_DNA"/>
</dbReference>
<reference evidence="1" key="1">
    <citation type="journal article" date="2021" name="Open Biol.">
        <title>Shared evolutionary footprints suggest mitochondrial oxidative damage underlies multiple complex I losses in fungi.</title>
        <authorList>
            <person name="Schikora-Tamarit M.A."/>
            <person name="Marcet-Houben M."/>
            <person name="Nosek J."/>
            <person name="Gabaldon T."/>
        </authorList>
    </citation>
    <scope>NUCLEOTIDE SEQUENCE</scope>
    <source>
        <strain evidence="1">CBS2887</strain>
    </source>
</reference>
<name>A0A9P8TM07_WICPI</name>
<dbReference type="AlphaFoldDB" id="A0A9P8TM07"/>
<evidence type="ECO:0000313" key="2">
    <source>
        <dbReference type="Proteomes" id="UP000774326"/>
    </source>
</evidence>
<dbReference type="OrthoDB" id="10564745at2759"/>
<gene>
    <name evidence="1" type="ORF">WICPIJ_004448</name>
</gene>
<reference evidence="1" key="2">
    <citation type="submission" date="2021-01" db="EMBL/GenBank/DDBJ databases">
        <authorList>
            <person name="Schikora-Tamarit M.A."/>
        </authorList>
    </citation>
    <scope>NUCLEOTIDE SEQUENCE</scope>
    <source>
        <strain evidence="1">CBS2887</strain>
    </source>
</reference>